<dbReference type="EMBL" id="JAEPQZ010000009">
    <property type="protein sequence ID" value="KAG2177283.1"/>
    <property type="molecule type" value="Genomic_DNA"/>
</dbReference>
<dbReference type="Proteomes" id="UP000654370">
    <property type="component" value="Unassembled WGS sequence"/>
</dbReference>
<feature type="region of interest" description="Disordered" evidence="4">
    <location>
        <begin position="884"/>
        <end position="930"/>
    </location>
</feature>
<name>A0A8H7PNY5_MORIS</name>
<dbReference type="InterPro" id="IPR011600">
    <property type="entry name" value="Pept_C14_caspase"/>
</dbReference>
<evidence type="ECO:0000313" key="6">
    <source>
        <dbReference type="EMBL" id="KAG2177283.1"/>
    </source>
</evidence>
<keyword evidence="3" id="KW-0788">Thiol protease</keyword>
<evidence type="ECO:0000256" key="3">
    <source>
        <dbReference type="ARBA" id="ARBA00022807"/>
    </source>
</evidence>
<evidence type="ECO:0000313" key="7">
    <source>
        <dbReference type="Proteomes" id="UP000654370"/>
    </source>
</evidence>
<keyword evidence="7" id="KW-1185">Reference proteome</keyword>
<comment type="similarity">
    <text evidence="1">Belongs to the peptidase C14B family.</text>
</comment>
<dbReference type="PANTHER" id="PTHR48104">
    <property type="entry name" value="METACASPASE-4"/>
    <property type="match status" value="1"/>
</dbReference>
<evidence type="ECO:0000256" key="4">
    <source>
        <dbReference type="SAM" id="MobiDB-lite"/>
    </source>
</evidence>
<dbReference type="Pfam" id="PF00656">
    <property type="entry name" value="Peptidase_C14"/>
    <property type="match status" value="1"/>
</dbReference>
<keyword evidence="2" id="KW-0053">Apoptosis</keyword>
<dbReference type="GO" id="GO:0004197">
    <property type="term" value="F:cysteine-type endopeptidase activity"/>
    <property type="evidence" value="ECO:0007669"/>
    <property type="project" value="InterPro"/>
</dbReference>
<evidence type="ECO:0000256" key="2">
    <source>
        <dbReference type="ARBA" id="ARBA00022703"/>
    </source>
</evidence>
<sequence length="930" mass="103243">MSYPGNYGSHGSYGQYPPPPQQQYPPPGQPYPPPPPQNHRGPYPPPPQQQYGPPPYPPQGGNSPYPPPGGSPYPPPGNNGPYPPSNGQIRPPAYTGPDPVFGPNDPSMSSANYPQPPHSSHNQAPSPVPYGPPGGQPNSQFYMHVHPQLQNRPPPQFQLSNCQGRKRALLVGINYFNSPNQLRGCINDVQNMKKFLMTLYNFRSEDMVILTDDQQDPKFIPTRQNIISGMQWLVHDARPNDSFFFHYSGHGGRVRDLNGDEDDGYDETIYPVDHKRYPGESGQIIDDVMHDIMVRPLPPGCRLTAIFDSCHSGTALDLPYVYSTQGNLKEQNLFKDAGSGLLTAGLAYATGNLGGVLSSVMGVGKKVMTGRNVAQKNRAENSSPADVIMLSGCKDDQTSADATEAGQNTGAMSYAFTTALRQNRQQSYQQLLNTVRTILKEKYSQRPQLSSSHPIDVNLISYRMTDKSNDSLQTYLQNQYPEFDPKKASSRLSSLYSDFSSLKETNSYGYEANIAFWRSVILKAVQDGMIFCSGYKLAVSEEGLVNALDYGKHGRPLGLHNVLKEMIDAGDLVPVESVIDAGKMSSSPWSSYLLSIFVARPLKYAATLVGAHRPSGLLAVMPALKQLASKITEEHQTNQNISITDNLMTVDTFRKRYSNSLIPQRQLTDADIWLILRYLESSKAVAISELNRGHGVQIMLKFANAATIAQKKTVEITDTDKGILSIMETSDSLKTQIENLESTMSQLTIATKECLSKKQKPQALYKLKQKKRIETVLEKRLQYLDAMDTIIFKIENSQNDAQMVQAYDMGANALKNVLSSADLDIDNIDLTMDKVQDAFADQKEIDDALQLSMNEVHEAQFEGVSNEDLELELAELEQLEAKEQLPAKQQQQLHHHHHIPVPSHKPIIHQEKPVEEPASSQKTKIPLELQ</sequence>
<proteinExistence type="inferred from homology"/>
<gene>
    <name evidence="6" type="ORF">INT43_007940</name>
</gene>
<feature type="compositionally biased region" description="Pro residues" evidence="4">
    <location>
        <begin position="126"/>
        <end position="135"/>
    </location>
</feature>
<dbReference type="InterPro" id="IPR050452">
    <property type="entry name" value="Metacaspase"/>
</dbReference>
<evidence type="ECO:0000256" key="1">
    <source>
        <dbReference type="ARBA" id="ARBA00009005"/>
    </source>
</evidence>
<dbReference type="GO" id="GO:0007034">
    <property type="term" value="P:vacuolar transport"/>
    <property type="evidence" value="ECO:0007669"/>
    <property type="project" value="InterPro"/>
</dbReference>
<feature type="compositionally biased region" description="Polar residues" evidence="4">
    <location>
        <begin position="106"/>
        <end position="125"/>
    </location>
</feature>
<dbReference type="InterPro" id="IPR005024">
    <property type="entry name" value="Snf7_fam"/>
</dbReference>
<dbReference type="GO" id="GO:0006915">
    <property type="term" value="P:apoptotic process"/>
    <property type="evidence" value="ECO:0007669"/>
    <property type="project" value="UniProtKB-KW"/>
</dbReference>
<organism evidence="6 7">
    <name type="scientific">Mortierella isabellina</name>
    <name type="common">Filamentous fungus</name>
    <name type="synonym">Umbelopsis isabellina</name>
    <dbReference type="NCBI Taxonomy" id="91625"/>
    <lineage>
        <taxon>Eukaryota</taxon>
        <taxon>Fungi</taxon>
        <taxon>Fungi incertae sedis</taxon>
        <taxon>Mucoromycota</taxon>
        <taxon>Mucoromycotina</taxon>
        <taxon>Umbelopsidomycetes</taxon>
        <taxon>Umbelopsidales</taxon>
        <taxon>Umbelopsidaceae</taxon>
        <taxon>Umbelopsis</taxon>
    </lineage>
</organism>
<comment type="caution">
    <text evidence="6">The sequence shown here is derived from an EMBL/GenBank/DDBJ whole genome shotgun (WGS) entry which is preliminary data.</text>
</comment>
<dbReference type="Pfam" id="PF25880">
    <property type="entry name" value="WHD_CHMP7_1st"/>
    <property type="match status" value="1"/>
</dbReference>
<dbReference type="PANTHER" id="PTHR48104:SF30">
    <property type="entry name" value="METACASPASE-1"/>
    <property type="match status" value="1"/>
</dbReference>
<dbReference type="AlphaFoldDB" id="A0A8H7PNY5"/>
<feature type="domain" description="Peptidase C14 caspase" evidence="5">
    <location>
        <begin position="165"/>
        <end position="454"/>
    </location>
</feature>
<reference evidence="6" key="1">
    <citation type="submission" date="2020-12" db="EMBL/GenBank/DDBJ databases">
        <title>Metabolic potential, ecology and presence of endohyphal bacteria is reflected in genomic diversity of Mucoromycotina.</title>
        <authorList>
            <person name="Muszewska A."/>
            <person name="Okrasinska A."/>
            <person name="Steczkiewicz K."/>
            <person name="Drgas O."/>
            <person name="Orlowska M."/>
            <person name="Perlinska-Lenart U."/>
            <person name="Aleksandrzak-Piekarczyk T."/>
            <person name="Szatraj K."/>
            <person name="Zielenkiewicz U."/>
            <person name="Pilsyk S."/>
            <person name="Malc E."/>
            <person name="Mieczkowski P."/>
            <person name="Kruszewska J.S."/>
            <person name="Biernat P."/>
            <person name="Pawlowska J."/>
        </authorList>
    </citation>
    <scope>NUCLEOTIDE SEQUENCE</scope>
    <source>
        <strain evidence="6">WA0000067209</strain>
    </source>
</reference>
<protein>
    <recommendedName>
        <fullName evidence="5">Peptidase C14 caspase domain-containing protein</fullName>
    </recommendedName>
</protein>
<dbReference type="SUPFAM" id="SSF52129">
    <property type="entry name" value="Caspase-like"/>
    <property type="match status" value="1"/>
</dbReference>
<dbReference type="OrthoDB" id="3223806at2759"/>
<keyword evidence="3" id="KW-0645">Protease</keyword>
<keyword evidence="3" id="KW-0378">Hydrolase</keyword>
<accession>A0A8H7PNY5</accession>
<dbReference type="GO" id="GO:0005737">
    <property type="term" value="C:cytoplasm"/>
    <property type="evidence" value="ECO:0007669"/>
    <property type="project" value="TreeGrafter"/>
</dbReference>
<dbReference type="Gene3D" id="3.40.50.12660">
    <property type="match status" value="2"/>
</dbReference>
<dbReference type="GO" id="GO:0006508">
    <property type="term" value="P:proteolysis"/>
    <property type="evidence" value="ECO:0007669"/>
    <property type="project" value="InterPro"/>
</dbReference>
<dbReference type="InterPro" id="IPR029030">
    <property type="entry name" value="Caspase-like_dom_sf"/>
</dbReference>
<feature type="region of interest" description="Disordered" evidence="4">
    <location>
        <begin position="1"/>
        <end position="141"/>
    </location>
</feature>
<evidence type="ECO:0000259" key="5">
    <source>
        <dbReference type="Pfam" id="PF00656"/>
    </source>
</evidence>
<feature type="compositionally biased region" description="Pro residues" evidence="4">
    <location>
        <begin position="16"/>
        <end position="84"/>
    </location>
</feature>
<dbReference type="Pfam" id="PF03357">
    <property type="entry name" value="Snf7"/>
    <property type="match status" value="1"/>
</dbReference>